<evidence type="ECO:0000313" key="1">
    <source>
        <dbReference type="EMBL" id="KAL0070486.1"/>
    </source>
</evidence>
<reference evidence="1 2" key="1">
    <citation type="submission" date="2024-05" db="EMBL/GenBank/DDBJ databases">
        <title>A draft genome resource for the thread blight pathogen Marasmius tenuissimus strain MS-2.</title>
        <authorList>
            <person name="Yulfo-Soto G.E."/>
            <person name="Baruah I.K."/>
            <person name="Amoako-Attah I."/>
            <person name="Bukari Y."/>
            <person name="Meinhardt L.W."/>
            <person name="Bailey B.A."/>
            <person name="Cohen S.P."/>
        </authorList>
    </citation>
    <scope>NUCLEOTIDE SEQUENCE [LARGE SCALE GENOMIC DNA]</scope>
    <source>
        <strain evidence="1 2">MS-2</strain>
    </source>
</reference>
<evidence type="ECO:0000313" key="2">
    <source>
        <dbReference type="Proteomes" id="UP001437256"/>
    </source>
</evidence>
<name>A0ABR3AAU3_9AGAR</name>
<accession>A0ABR3AAU3</accession>
<protein>
    <submittedName>
        <fullName evidence="1">Uncharacterized protein</fullName>
    </submittedName>
</protein>
<comment type="caution">
    <text evidence="1">The sequence shown here is derived from an EMBL/GenBank/DDBJ whole genome shotgun (WGS) entry which is preliminary data.</text>
</comment>
<gene>
    <name evidence="1" type="ORF">AAF712_002318</name>
</gene>
<dbReference type="EMBL" id="JBBXMP010000006">
    <property type="protein sequence ID" value="KAL0070486.1"/>
    <property type="molecule type" value="Genomic_DNA"/>
</dbReference>
<proteinExistence type="predicted"/>
<organism evidence="1 2">
    <name type="scientific">Marasmius tenuissimus</name>
    <dbReference type="NCBI Taxonomy" id="585030"/>
    <lineage>
        <taxon>Eukaryota</taxon>
        <taxon>Fungi</taxon>
        <taxon>Dikarya</taxon>
        <taxon>Basidiomycota</taxon>
        <taxon>Agaricomycotina</taxon>
        <taxon>Agaricomycetes</taxon>
        <taxon>Agaricomycetidae</taxon>
        <taxon>Agaricales</taxon>
        <taxon>Marasmiineae</taxon>
        <taxon>Marasmiaceae</taxon>
        <taxon>Marasmius</taxon>
    </lineage>
</organism>
<dbReference type="Proteomes" id="UP001437256">
    <property type="component" value="Unassembled WGS sequence"/>
</dbReference>
<keyword evidence="2" id="KW-1185">Reference proteome</keyword>
<sequence>MYNGITHFFQNARNFTLSGGNFSNVQRDQYNHTTIIKLPPFTDPDTIRRLLYGITSDNYRDTYLEHEREAKQSTAESHIDAQDERLISECERELQGQANGSLSYYVAFHDGAVKKASFIDLSSAKVFYDLVSTTYAKLLIAHRTSVNQILMLASHGTPLYTKKCKDMGEGFGGTIPLRSAPFAAALHRGETVYMAFFVDLASADAFYKSVSHSYAKVLIERSLTGVSTLASHCHGVDYVSVCRDAIMANDDTRPLRSAPFVVSFHEHGEIKAALFQDQESAQSFYDAVSEEYAKVLLDRSQTENVDIEMHVGYDDSPIIQCRESLKEARFPGTLEGSTYTIAFHEQGAVRLAGCVDAQSTLAFSECIPNEHVKLLKRPTLL</sequence>